<organism evidence="1 2">
    <name type="scientific">Dinoroseobacter shibae (strain DSM 16493 / NCIMB 14021 / DFL 12)</name>
    <dbReference type="NCBI Taxonomy" id="398580"/>
    <lineage>
        <taxon>Bacteria</taxon>
        <taxon>Pseudomonadati</taxon>
        <taxon>Pseudomonadota</taxon>
        <taxon>Alphaproteobacteria</taxon>
        <taxon>Rhodobacterales</taxon>
        <taxon>Roseobacteraceae</taxon>
        <taxon>Dinoroseobacter</taxon>
    </lineage>
</organism>
<dbReference type="Proteomes" id="UP000006833">
    <property type="component" value="Chromosome"/>
</dbReference>
<accession>A8LJZ9</accession>
<proteinExistence type="predicted"/>
<name>A8LJZ9_DINSH</name>
<dbReference type="KEGG" id="dsh:Dshi_0076"/>
<gene>
    <name evidence="1" type="ordered locus">Dshi_0076</name>
</gene>
<evidence type="ECO:0000313" key="1">
    <source>
        <dbReference type="EMBL" id="ABV91825.1"/>
    </source>
</evidence>
<dbReference type="eggNOG" id="COG4584">
    <property type="taxonomic scope" value="Bacteria"/>
</dbReference>
<evidence type="ECO:0008006" key="3">
    <source>
        <dbReference type="Google" id="ProtNLM"/>
    </source>
</evidence>
<protein>
    <recommendedName>
        <fullName evidence="3">Transposase</fullName>
    </recommendedName>
</protein>
<evidence type="ECO:0000313" key="2">
    <source>
        <dbReference type="Proteomes" id="UP000006833"/>
    </source>
</evidence>
<dbReference type="AlphaFoldDB" id="A8LJZ9"/>
<keyword evidence="2" id="KW-1185">Reference proteome</keyword>
<sequence>MPHTILFDNMKTVLIDRNAYGPGQHRFHAGFREFAKHHGFSPRMCAPYPAIPLSPRVCPVCIAEDRSRGDGQEYLRTQ</sequence>
<dbReference type="STRING" id="398580.Dshi_0076"/>
<reference evidence="2" key="1">
    <citation type="journal article" date="2010" name="ISME J.">
        <title>The complete genome sequence of the algal symbiont Dinoroseobacter shibae: a hitchhiker's guide to life in the sea.</title>
        <authorList>
            <person name="Wagner-Dobler I."/>
            <person name="Ballhausen B."/>
            <person name="Berger M."/>
            <person name="Brinkhoff T."/>
            <person name="Buchholz I."/>
            <person name="Bunk B."/>
            <person name="Cypionka H."/>
            <person name="Daniel R."/>
            <person name="Drepper T."/>
            <person name="Gerdts G."/>
            <person name="Hahnke S."/>
            <person name="Han C."/>
            <person name="Jahn D."/>
            <person name="Kalhoefer D."/>
            <person name="Kiss H."/>
            <person name="Klenk H.P."/>
            <person name="Kyrpides N."/>
            <person name="Liebl W."/>
            <person name="Liesegang H."/>
            <person name="Meincke L."/>
            <person name="Pati A."/>
            <person name="Petersen J."/>
            <person name="Piekarski T."/>
            <person name="Pommerenke C."/>
            <person name="Pradella S."/>
            <person name="Pukall R."/>
            <person name="Rabus R."/>
            <person name="Stackebrandt E."/>
            <person name="Thole S."/>
            <person name="Thompson L."/>
            <person name="Tielen P."/>
            <person name="Tomasch J."/>
            <person name="von Jan M."/>
            <person name="Wanphrut N."/>
            <person name="Wichels A."/>
            <person name="Zech H."/>
            <person name="Simon M."/>
        </authorList>
    </citation>
    <scope>NUCLEOTIDE SEQUENCE [LARGE SCALE GENOMIC DNA]</scope>
    <source>
        <strain evidence="2">DSM 16493 / NCIMB 14021 / DFL 12</strain>
    </source>
</reference>
<dbReference type="EMBL" id="CP000830">
    <property type="protein sequence ID" value="ABV91825.1"/>
    <property type="molecule type" value="Genomic_DNA"/>
</dbReference>
<dbReference type="HOGENOM" id="CLU_2616317_0_0_5"/>